<evidence type="ECO:0000313" key="2">
    <source>
        <dbReference type="RefSeq" id="XP_022319678.1"/>
    </source>
</evidence>
<dbReference type="AlphaFoldDB" id="A0A8B8CV41"/>
<dbReference type="RefSeq" id="XP_022319678.1">
    <property type="nucleotide sequence ID" value="XM_022463970.1"/>
</dbReference>
<dbReference type="OrthoDB" id="6146535at2759"/>
<protein>
    <submittedName>
        <fullName evidence="2">Uncharacterized protein LOC111122302 isoform X1</fullName>
    </submittedName>
</protein>
<dbReference type="Proteomes" id="UP000694844">
    <property type="component" value="Chromosome 2"/>
</dbReference>
<reference evidence="2" key="1">
    <citation type="submission" date="2025-08" db="UniProtKB">
        <authorList>
            <consortium name="RefSeq"/>
        </authorList>
    </citation>
    <scope>IDENTIFICATION</scope>
    <source>
        <tissue evidence="2">Whole sample</tissue>
    </source>
</reference>
<name>A0A8B8CV41_CRAVI</name>
<evidence type="ECO:0000313" key="1">
    <source>
        <dbReference type="Proteomes" id="UP000694844"/>
    </source>
</evidence>
<sequence>MQRAATSESTISNLKSLASPPAAVIDVLIAFSLLLGYDTRISNNWRGCQRILADYSILSKVDNFDPLYCTLSKAHESEKILDKYSVEIIRNNDLNAAKVYTWTKSMIEKVKSSGGLKE</sequence>
<dbReference type="GeneID" id="111122302"/>
<dbReference type="Gene3D" id="1.20.920.60">
    <property type="match status" value="1"/>
</dbReference>
<organism evidence="1 2">
    <name type="scientific">Crassostrea virginica</name>
    <name type="common">Eastern oyster</name>
    <dbReference type="NCBI Taxonomy" id="6565"/>
    <lineage>
        <taxon>Eukaryota</taxon>
        <taxon>Metazoa</taxon>
        <taxon>Spiralia</taxon>
        <taxon>Lophotrochozoa</taxon>
        <taxon>Mollusca</taxon>
        <taxon>Bivalvia</taxon>
        <taxon>Autobranchia</taxon>
        <taxon>Pteriomorphia</taxon>
        <taxon>Ostreida</taxon>
        <taxon>Ostreoidea</taxon>
        <taxon>Ostreidae</taxon>
        <taxon>Crassostrea</taxon>
    </lineage>
</organism>
<gene>
    <name evidence="2" type="primary">LOC111122302</name>
</gene>
<dbReference type="KEGG" id="cvn:111122302"/>
<accession>A0A8B8CV41</accession>
<keyword evidence="1" id="KW-1185">Reference proteome</keyword>
<proteinExistence type="predicted"/>